<comment type="caution">
    <text evidence="3">The sequence shown here is derived from an EMBL/GenBank/DDBJ whole genome shotgun (WGS) entry which is preliminary data.</text>
</comment>
<reference evidence="3" key="1">
    <citation type="submission" date="2021-01" db="EMBL/GenBank/DDBJ databases">
        <title>Adiantum capillus-veneris genome.</title>
        <authorList>
            <person name="Fang Y."/>
            <person name="Liao Q."/>
        </authorList>
    </citation>
    <scope>NUCLEOTIDE SEQUENCE</scope>
    <source>
        <strain evidence="3">H3</strain>
        <tissue evidence="3">Leaf</tissue>
    </source>
</reference>
<sequence length="105" mass="11418">MCIASGAEERGGEKFVACKEILIRHRFISSFGIVWQFSFICPSICLPSLFLYARKAQARYNLNGERRRVHGTRGGRGATRGGHGKGAGVDSAYADKGTECSFASN</sequence>
<feature type="region of interest" description="Disordered" evidence="1">
    <location>
        <begin position="67"/>
        <end position="105"/>
    </location>
</feature>
<keyword evidence="2" id="KW-0812">Transmembrane</keyword>
<name>A0A9D4UB17_ADICA</name>
<accession>A0A9D4UB17</accession>
<evidence type="ECO:0000313" key="3">
    <source>
        <dbReference type="EMBL" id="KAI5064731.1"/>
    </source>
</evidence>
<dbReference type="AlphaFoldDB" id="A0A9D4UB17"/>
<evidence type="ECO:0000256" key="2">
    <source>
        <dbReference type="SAM" id="Phobius"/>
    </source>
</evidence>
<dbReference type="Proteomes" id="UP000886520">
    <property type="component" value="Chromosome 19"/>
</dbReference>
<protein>
    <submittedName>
        <fullName evidence="3">Uncharacterized protein</fullName>
    </submittedName>
</protein>
<dbReference type="EMBL" id="JABFUD020000019">
    <property type="protein sequence ID" value="KAI5064731.1"/>
    <property type="molecule type" value="Genomic_DNA"/>
</dbReference>
<evidence type="ECO:0000256" key="1">
    <source>
        <dbReference type="SAM" id="MobiDB-lite"/>
    </source>
</evidence>
<feature type="transmembrane region" description="Helical" evidence="2">
    <location>
        <begin position="33"/>
        <end position="53"/>
    </location>
</feature>
<evidence type="ECO:0000313" key="4">
    <source>
        <dbReference type="Proteomes" id="UP000886520"/>
    </source>
</evidence>
<organism evidence="3 4">
    <name type="scientific">Adiantum capillus-veneris</name>
    <name type="common">Maidenhair fern</name>
    <dbReference type="NCBI Taxonomy" id="13818"/>
    <lineage>
        <taxon>Eukaryota</taxon>
        <taxon>Viridiplantae</taxon>
        <taxon>Streptophyta</taxon>
        <taxon>Embryophyta</taxon>
        <taxon>Tracheophyta</taxon>
        <taxon>Polypodiopsida</taxon>
        <taxon>Polypodiidae</taxon>
        <taxon>Polypodiales</taxon>
        <taxon>Pteridineae</taxon>
        <taxon>Pteridaceae</taxon>
        <taxon>Vittarioideae</taxon>
        <taxon>Adiantum</taxon>
    </lineage>
</organism>
<keyword evidence="4" id="KW-1185">Reference proteome</keyword>
<gene>
    <name evidence="3" type="ORF">GOP47_0019426</name>
</gene>
<proteinExistence type="predicted"/>
<keyword evidence="2" id="KW-1133">Transmembrane helix</keyword>
<keyword evidence="2" id="KW-0472">Membrane</keyword>
<feature type="compositionally biased region" description="Gly residues" evidence="1">
    <location>
        <begin position="74"/>
        <end position="87"/>
    </location>
</feature>